<proteinExistence type="predicted"/>
<dbReference type="Proteomes" id="UP001500218">
    <property type="component" value="Unassembled WGS sequence"/>
</dbReference>
<sequence length="74" mass="8671">MDRPHHAEVPAVQSRDLGEPVPFNERYDTRVRAAQRKIAILVHEFPDAGLIRSRQRLNHQCTFDDRCEQRLFGC</sequence>
<comment type="caution">
    <text evidence="2">The sequence shown here is derived from an EMBL/GenBank/DDBJ whole genome shotgun (WGS) entry which is preliminary data.</text>
</comment>
<keyword evidence="3" id="KW-1185">Reference proteome</keyword>
<evidence type="ECO:0000313" key="2">
    <source>
        <dbReference type="EMBL" id="GAA1800284.1"/>
    </source>
</evidence>
<organism evidence="2 3">
    <name type="scientific">Luedemannella flava</name>
    <dbReference type="NCBI Taxonomy" id="349316"/>
    <lineage>
        <taxon>Bacteria</taxon>
        <taxon>Bacillati</taxon>
        <taxon>Actinomycetota</taxon>
        <taxon>Actinomycetes</taxon>
        <taxon>Micromonosporales</taxon>
        <taxon>Micromonosporaceae</taxon>
        <taxon>Luedemannella</taxon>
    </lineage>
</organism>
<evidence type="ECO:0000313" key="3">
    <source>
        <dbReference type="Proteomes" id="UP001500218"/>
    </source>
</evidence>
<gene>
    <name evidence="2" type="ORF">GCM10009682_22330</name>
</gene>
<accession>A0ABP4Y3D2</accession>
<feature type="region of interest" description="Disordered" evidence="1">
    <location>
        <begin position="1"/>
        <end position="20"/>
    </location>
</feature>
<dbReference type="EMBL" id="BAAALT010000056">
    <property type="protein sequence ID" value="GAA1800284.1"/>
    <property type="molecule type" value="Genomic_DNA"/>
</dbReference>
<evidence type="ECO:0000256" key="1">
    <source>
        <dbReference type="SAM" id="MobiDB-lite"/>
    </source>
</evidence>
<name>A0ABP4Y3D2_9ACTN</name>
<reference evidence="3" key="1">
    <citation type="journal article" date="2019" name="Int. J. Syst. Evol. Microbiol.">
        <title>The Global Catalogue of Microorganisms (GCM) 10K type strain sequencing project: providing services to taxonomists for standard genome sequencing and annotation.</title>
        <authorList>
            <consortium name="The Broad Institute Genomics Platform"/>
            <consortium name="The Broad Institute Genome Sequencing Center for Infectious Disease"/>
            <person name="Wu L."/>
            <person name="Ma J."/>
        </authorList>
    </citation>
    <scope>NUCLEOTIDE SEQUENCE [LARGE SCALE GENOMIC DNA]</scope>
    <source>
        <strain evidence="3">JCM 13250</strain>
    </source>
</reference>
<protein>
    <submittedName>
        <fullName evidence="2">Uncharacterized protein</fullName>
    </submittedName>
</protein>